<sequence>MIKITDKDIFNASFPQQSGGRADRDESAQTLWAGLCHIYTALQSGHHGHR</sequence>
<gene>
    <name evidence="1" type="ORF">Ccl03g_38570</name>
</gene>
<reference evidence="1 2" key="1">
    <citation type="submission" date="2019-06" db="EMBL/GenBank/DDBJ databases">
        <title>Draft genome sequence of [Clostridium] clostridioforme NBRC 113352.</title>
        <authorList>
            <person name="Miura T."/>
            <person name="Furukawa M."/>
            <person name="Shimamura M."/>
            <person name="Ohyama Y."/>
            <person name="Yamazoe A."/>
            <person name="Kawasaki H."/>
        </authorList>
    </citation>
    <scope>NUCLEOTIDE SEQUENCE [LARGE SCALE GENOMIC DNA]</scope>
    <source>
        <strain evidence="1 2">NBRC 113352</strain>
    </source>
</reference>
<organism evidence="1 2">
    <name type="scientific">Enterocloster clostridioformis</name>
    <dbReference type="NCBI Taxonomy" id="1531"/>
    <lineage>
        <taxon>Bacteria</taxon>
        <taxon>Bacillati</taxon>
        <taxon>Bacillota</taxon>
        <taxon>Clostridia</taxon>
        <taxon>Lachnospirales</taxon>
        <taxon>Lachnospiraceae</taxon>
        <taxon>Enterocloster</taxon>
    </lineage>
</organism>
<dbReference type="Proteomes" id="UP000315200">
    <property type="component" value="Unassembled WGS sequence"/>
</dbReference>
<evidence type="ECO:0000313" key="2">
    <source>
        <dbReference type="Proteomes" id="UP000315200"/>
    </source>
</evidence>
<dbReference type="EMBL" id="BJLB01000001">
    <property type="protein sequence ID" value="GEA38144.1"/>
    <property type="molecule type" value="Genomic_DNA"/>
</dbReference>
<dbReference type="AlphaFoldDB" id="A0A829WE04"/>
<evidence type="ECO:0000313" key="1">
    <source>
        <dbReference type="EMBL" id="GEA38144.1"/>
    </source>
</evidence>
<name>A0A829WE04_9FIRM</name>
<comment type="caution">
    <text evidence="1">The sequence shown here is derived from an EMBL/GenBank/DDBJ whole genome shotgun (WGS) entry which is preliminary data.</text>
</comment>
<accession>A0A829WE04</accession>
<proteinExistence type="predicted"/>
<protein>
    <submittedName>
        <fullName evidence="1">Uncharacterized protein</fullName>
    </submittedName>
</protein>